<evidence type="ECO:0000256" key="8">
    <source>
        <dbReference type="SAM" id="MobiDB-lite"/>
    </source>
</evidence>
<dbReference type="EMBL" id="JABMIG020000089">
    <property type="protein sequence ID" value="KAL3793657.1"/>
    <property type="molecule type" value="Genomic_DNA"/>
</dbReference>
<evidence type="ECO:0000256" key="5">
    <source>
        <dbReference type="ARBA" id="ARBA00022692"/>
    </source>
</evidence>
<dbReference type="AlphaFoldDB" id="A0ABD3Q0Y0"/>
<evidence type="ECO:0000256" key="3">
    <source>
        <dbReference type="ARBA" id="ARBA00022676"/>
    </source>
</evidence>
<protein>
    <recommendedName>
        <fullName evidence="12">Glycosyltransferase family 92 protein</fullName>
    </recommendedName>
</protein>
<feature type="region of interest" description="Disordered" evidence="8">
    <location>
        <begin position="58"/>
        <end position="112"/>
    </location>
</feature>
<keyword evidence="5 9" id="KW-0812">Transmembrane</keyword>
<accession>A0ABD3Q0Y0</accession>
<evidence type="ECO:0000256" key="7">
    <source>
        <dbReference type="ARBA" id="ARBA00023136"/>
    </source>
</evidence>
<dbReference type="PANTHER" id="PTHR21461">
    <property type="entry name" value="GLYCOSYLTRANSFERASE FAMILY 92 PROTEIN"/>
    <property type="match status" value="1"/>
</dbReference>
<evidence type="ECO:0000256" key="1">
    <source>
        <dbReference type="ARBA" id="ARBA00004167"/>
    </source>
</evidence>
<organism evidence="10 11">
    <name type="scientific">Cyclotella cryptica</name>
    <dbReference type="NCBI Taxonomy" id="29204"/>
    <lineage>
        <taxon>Eukaryota</taxon>
        <taxon>Sar</taxon>
        <taxon>Stramenopiles</taxon>
        <taxon>Ochrophyta</taxon>
        <taxon>Bacillariophyta</taxon>
        <taxon>Coscinodiscophyceae</taxon>
        <taxon>Thalassiosirophycidae</taxon>
        <taxon>Stephanodiscales</taxon>
        <taxon>Stephanodiscaceae</taxon>
        <taxon>Cyclotella</taxon>
    </lineage>
</organism>
<evidence type="ECO:0000313" key="10">
    <source>
        <dbReference type="EMBL" id="KAL3793657.1"/>
    </source>
</evidence>
<keyword evidence="7 9" id="KW-0472">Membrane</keyword>
<keyword evidence="11" id="KW-1185">Reference proteome</keyword>
<comment type="subcellular location">
    <subcellularLocation>
        <location evidence="1">Membrane</location>
        <topology evidence="1">Single-pass membrane protein</topology>
    </subcellularLocation>
</comment>
<proteinExistence type="inferred from homology"/>
<gene>
    <name evidence="10" type="ORF">HJC23_010229</name>
</gene>
<dbReference type="InterPro" id="IPR008166">
    <property type="entry name" value="Glyco_transf_92"/>
</dbReference>
<keyword evidence="4" id="KW-0808">Transferase</keyword>
<comment type="caution">
    <text evidence="10">The sequence shown here is derived from an EMBL/GenBank/DDBJ whole genome shotgun (WGS) entry which is preliminary data.</text>
</comment>
<evidence type="ECO:0000256" key="9">
    <source>
        <dbReference type="SAM" id="Phobius"/>
    </source>
</evidence>
<evidence type="ECO:0000313" key="11">
    <source>
        <dbReference type="Proteomes" id="UP001516023"/>
    </source>
</evidence>
<evidence type="ECO:0008006" key="12">
    <source>
        <dbReference type="Google" id="ProtNLM"/>
    </source>
</evidence>
<feature type="compositionally biased region" description="Polar residues" evidence="8">
    <location>
        <begin position="73"/>
        <end position="89"/>
    </location>
</feature>
<reference evidence="10 11" key="1">
    <citation type="journal article" date="2020" name="G3 (Bethesda)">
        <title>Improved Reference Genome for Cyclotella cryptica CCMP332, a Model for Cell Wall Morphogenesis, Salinity Adaptation, and Lipid Production in Diatoms (Bacillariophyta).</title>
        <authorList>
            <person name="Roberts W.R."/>
            <person name="Downey K.M."/>
            <person name="Ruck E.C."/>
            <person name="Traller J.C."/>
            <person name="Alverson A.J."/>
        </authorList>
    </citation>
    <scope>NUCLEOTIDE SEQUENCE [LARGE SCALE GENOMIC DNA]</scope>
    <source>
        <strain evidence="10 11">CCMP332</strain>
    </source>
</reference>
<dbReference type="GO" id="GO:0016757">
    <property type="term" value="F:glycosyltransferase activity"/>
    <property type="evidence" value="ECO:0007669"/>
    <property type="project" value="UniProtKB-KW"/>
</dbReference>
<evidence type="ECO:0000256" key="2">
    <source>
        <dbReference type="ARBA" id="ARBA00007647"/>
    </source>
</evidence>
<dbReference type="Pfam" id="PF01697">
    <property type="entry name" value="Glyco_transf_92"/>
    <property type="match status" value="1"/>
</dbReference>
<feature type="compositionally biased region" description="Basic residues" evidence="8">
    <location>
        <begin position="102"/>
        <end position="112"/>
    </location>
</feature>
<sequence length="665" mass="76987">MQHTVHHHHRRHQRGRYARIRCFLLAGISLTMTSFLLLISWHDQLEAVSDHSLFQLDASSSSSRRGNQEDTNTKWPPTLTVYTEPTSSHDVWYEDPTAQAPKPKRPLPRRNVHSRDLTKQAFPQMKYSSSETTSSLCRRVPSLLPIDQFGTSIRDPYLPWIHDVFLSHDGTHVHVLAQNRRRCHTGKNHLDEMKYWEGQLALFQSVALKRLANTTDYNRDDTVKYRLSTHEEADSDALETRFRCRFKVIDYEKHTVTYQGETLSVYPFNYEFVNWRKKKRTMLEDGKEQSMFWLSPLMFQCPIPETLLHHAATNRLLLDVVPIRTPPRRNDRDGFFFHRGHGGPTTFNASEAYGDEYVVEEAKDSGRWENLPVCSLEPRPNIDEHSSFGKTDGILQSTVSIERSAVRNNQLPNTKKRHRLVACTWTSAIHQRRGNERRIADGKSRLREWITFHLEAGFDHMYIFDNTGANSTIFRLKNEVDPDFGNTSGPLTDAYRIKDDLSSVTGLFPASKVTRIDWPATICNNNRPAHDDPGERSSQYAAEAACRMRYGPHTDWMASMDPDEYFIPMGNYSSWKEILDKVDREEGRKVLKFRSTRARPLLSALEPTFDEGVKECTHEMAKSHNQCLSKKEENTYLETYNCEYIKSPKPDRFARAMVSLPTKSV</sequence>
<keyword evidence="3" id="KW-0328">Glycosyltransferase</keyword>
<evidence type="ECO:0000256" key="4">
    <source>
        <dbReference type="ARBA" id="ARBA00022679"/>
    </source>
</evidence>
<evidence type="ECO:0000256" key="6">
    <source>
        <dbReference type="ARBA" id="ARBA00022989"/>
    </source>
</evidence>
<keyword evidence="6 9" id="KW-1133">Transmembrane helix</keyword>
<comment type="similarity">
    <text evidence="2">Belongs to the glycosyltransferase 92 family.</text>
</comment>
<dbReference type="PANTHER" id="PTHR21461:SF69">
    <property type="entry name" value="GLYCOSYLTRANSFERASE FAMILY 92 PROTEIN"/>
    <property type="match status" value="1"/>
</dbReference>
<feature type="transmembrane region" description="Helical" evidence="9">
    <location>
        <begin position="20"/>
        <end position="41"/>
    </location>
</feature>
<name>A0ABD3Q0Y0_9STRA</name>
<dbReference type="Proteomes" id="UP001516023">
    <property type="component" value="Unassembled WGS sequence"/>
</dbReference>
<dbReference type="GO" id="GO:0016020">
    <property type="term" value="C:membrane"/>
    <property type="evidence" value="ECO:0007669"/>
    <property type="project" value="UniProtKB-SubCell"/>
</dbReference>